<dbReference type="Pfam" id="PF03638">
    <property type="entry name" value="TCR"/>
    <property type="match status" value="2"/>
</dbReference>
<evidence type="ECO:0000313" key="7">
    <source>
        <dbReference type="Proteomes" id="UP001165122"/>
    </source>
</evidence>
<keyword evidence="7" id="KW-1185">Reference proteome</keyword>
<sequence>MVRRSKRCTPPKSEFSPPPKKRGRKTFTTSSSSQAAAVSGLLSLPSSPLPTTPLRKVLASQNNGGRALFEKDLLDDIPFSPGGLSELGLDFTPPVKSSHLNSHNTTTHPSSTGRAGASPFTDFVNTSLTPLNTMAHGTKRANNGGVGSLMSPSSILRKPLISSPPLSRNGWVRVEIGVGMEGLKEINRMTWRSPEIAGADENSAASGYLNLNTRSPHQPSSYHHPNAAVGPPSQHHHQNPGPYGSLPMQGSHNAPSGPPVLHSGTGMGRSQKKKIVCNCKKSKCLKLYCECFAALQECDSCNCNECRNVVEFREIREEAIRATKAKNPNAFRQKIANQTNHSTGCRCKKSFCLKKYCECYEANVFCGDKCRCANCANYVGSIKLVERRKKIKDHKGAAAAVKAAEIHHEQQIHGGNPLAWGDEQKLEQMPMHMVHESPTAEDMLNAAQLAGGVMSPRDFGKDLNAEFGPKEEYNNGRVSKVTVESASTPTNSSTTITTSAPFNNDIGGLKVELKIFQYLNNGDLFNAGLVSKGFKERAFDDTLWNM</sequence>
<dbReference type="Pfam" id="PF12937">
    <property type="entry name" value="F-box-like"/>
    <property type="match status" value="1"/>
</dbReference>
<evidence type="ECO:0000256" key="2">
    <source>
        <dbReference type="ARBA" id="ARBA00007267"/>
    </source>
</evidence>
<accession>A0A9W7FKW5</accession>
<dbReference type="OrthoDB" id="6283463at2759"/>
<evidence type="ECO:0000313" key="6">
    <source>
        <dbReference type="EMBL" id="GMI13871.1"/>
    </source>
</evidence>
<dbReference type="SMART" id="SM01114">
    <property type="entry name" value="CXC"/>
    <property type="match status" value="2"/>
</dbReference>
<feature type="compositionally biased region" description="Low complexity" evidence="4">
    <location>
        <begin position="98"/>
        <end position="112"/>
    </location>
</feature>
<dbReference type="InterPro" id="IPR033467">
    <property type="entry name" value="Tesmin/TSO1-like_CXC"/>
</dbReference>
<feature type="compositionally biased region" description="Low complexity" evidence="4">
    <location>
        <begin position="30"/>
        <end position="46"/>
    </location>
</feature>
<dbReference type="EMBL" id="BRXW01000201">
    <property type="protein sequence ID" value="GMI13871.1"/>
    <property type="molecule type" value="Genomic_DNA"/>
</dbReference>
<evidence type="ECO:0000259" key="5">
    <source>
        <dbReference type="PROSITE" id="PS51634"/>
    </source>
</evidence>
<name>A0A9W7FKW5_9STRA</name>
<gene>
    <name evidence="6" type="ORF">TrLO_g9097</name>
</gene>
<dbReference type="PANTHER" id="PTHR12446">
    <property type="entry name" value="TESMIN/TSO1-RELATED"/>
    <property type="match status" value="1"/>
</dbReference>
<feature type="region of interest" description="Disordered" evidence="4">
    <location>
        <begin position="1"/>
        <end position="49"/>
    </location>
</feature>
<keyword evidence="3" id="KW-0539">Nucleus</keyword>
<dbReference type="InterPro" id="IPR005172">
    <property type="entry name" value="CRC"/>
</dbReference>
<evidence type="ECO:0000256" key="3">
    <source>
        <dbReference type="ARBA" id="ARBA00023242"/>
    </source>
</evidence>
<dbReference type="GO" id="GO:0006355">
    <property type="term" value="P:regulation of DNA-templated transcription"/>
    <property type="evidence" value="ECO:0007669"/>
    <property type="project" value="TreeGrafter"/>
</dbReference>
<feature type="region of interest" description="Disordered" evidence="4">
    <location>
        <begin position="207"/>
        <end position="268"/>
    </location>
</feature>
<feature type="domain" description="CRC" evidence="5">
    <location>
        <begin position="273"/>
        <end position="380"/>
    </location>
</feature>
<comment type="subcellular location">
    <subcellularLocation>
        <location evidence="1">Nucleus</location>
    </subcellularLocation>
</comment>
<proteinExistence type="inferred from homology"/>
<organism evidence="6 7">
    <name type="scientific">Triparma laevis f. longispina</name>
    <dbReference type="NCBI Taxonomy" id="1714387"/>
    <lineage>
        <taxon>Eukaryota</taxon>
        <taxon>Sar</taxon>
        <taxon>Stramenopiles</taxon>
        <taxon>Ochrophyta</taxon>
        <taxon>Bolidophyceae</taxon>
        <taxon>Parmales</taxon>
        <taxon>Triparmaceae</taxon>
        <taxon>Triparma</taxon>
    </lineage>
</organism>
<dbReference type="InterPro" id="IPR028307">
    <property type="entry name" value="Lin-54_fam"/>
</dbReference>
<dbReference type="PANTHER" id="PTHR12446:SF34">
    <property type="entry name" value="PROTEIN LIN-54 HOMOLOG"/>
    <property type="match status" value="1"/>
</dbReference>
<comment type="similarity">
    <text evidence="2">Belongs to the lin-54 family.</text>
</comment>
<evidence type="ECO:0000256" key="4">
    <source>
        <dbReference type="SAM" id="MobiDB-lite"/>
    </source>
</evidence>
<dbReference type="Proteomes" id="UP001165122">
    <property type="component" value="Unassembled WGS sequence"/>
</dbReference>
<feature type="compositionally biased region" description="Polar residues" evidence="4">
    <location>
        <begin position="207"/>
        <end position="223"/>
    </location>
</feature>
<comment type="caution">
    <text evidence="6">The sequence shown here is derived from an EMBL/GenBank/DDBJ whole genome shotgun (WGS) entry which is preliminary data.</text>
</comment>
<dbReference type="SUPFAM" id="SSF81383">
    <property type="entry name" value="F-box domain"/>
    <property type="match status" value="1"/>
</dbReference>
<reference evidence="7" key="1">
    <citation type="journal article" date="2023" name="Commun. Biol.">
        <title>Genome analysis of Parmales, the sister group of diatoms, reveals the evolutionary specialization of diatoms from phago-mixotrophs to photoautotrophs.</title>
        <authorList>
            <person name="Ban H."/>
            <person name="Sato S."/>
            <person name="Yoshikawa S."/>
            <person name="Yamada K."/>
            <person name="Nakamura Y."/>
            <person name="Ichinomiya M."/>
            <person name="Sato N."/>
            <person name="Blanc-Mathieu R."/>
            <person name="Endo H."/>
            <person name="Kuwata A."/>
            <person name="Ogata H."/>
        </authorList>
    </citation>
    <scope>NUCLEOTIDE SEQUENCE [LARGE SCALE GENOMIC DNA]</scope>
    <source>
        <strain evidence="7">NIES 3700</strain>
    </source>
</reference>
<evidence type="ECO:0000256" key="1">
    <source>
        <dbReference type="ARBA" id="ARBA00004123"/>
    </source>
</evidence>
<protein>
    <recommendedName>
        <fullName evidence="5">CRC domain-containing protein</fullName>
    </recommendedName>
</protein>
<feature type="region of interest" description="Disordered" evidence="4">
    <location>
        <begin position="98"/>
        <end position="118"/>
    </location>
</feature>
<dbReference type="InterPro" id="IPR036047">
    <property type="entry name" value="F-box-like_dom_sf"/>
</dbReference>
<dbReference type="InterPro" id="IPR001810">
    <property type="entry name" value="F-box_dom"/>
</dbReference>
<dbReference type="PROSITE" id="PS51634">
    <property type="entry name" value="CRC"/>
    <property type="match status" value="1"/>
</dbReference>
<dbReference type="GO" id="GO:0005634">
    <property type="term" value="C:nucleus"/>
    <property type="evidence" value="ECO:0007669"/>
    <property type="project" value="UniProtKB-SubCell"/>
</dbReference>
<dbReference type="AlphaFoldDB" id="A0A9W7FKW5"/>